<dbReference type="Proteomes" id="UP000572988">
    <property type="component" value="Unassembled WGS sequence"/>
</dbReference>
<proteinExistence type="predicted"/>
<dbReference type="Proteomes" id="UP000264146">
    <property type="component" value="Chromosome"/>
</dbReference>
<dbReference type="RefSeq" id="WP_126496609.1">
    <property type="nucleotide sequence ID" value="NZ_CALYEE010000061.1"/>
</dbReference>
<evidence type="ECO:0000313" key="3">
    <source>
        <dbReference type="EMBL" id="SUM88557.1"/>
    </source>
</evidence>
<reference evidence="1 4" key="3">
    <citation type="submission" date="2020-11" db="EMBL/GenBank/DDBJ databases">
        <authorList>
            <consortium name="Pathogen Informatics"/>
        </authorList>
    </citation>
    <scope>NUCLEOTIDE SEQUENCE [LARGE SCALE GENOMIC DNA]</scope>
    <source>
        <strain evidence="1 4">NCTC12218</strain>
    </source>
</reference>
<reference evidence="2 5" key="1">
    <citation type="submission" date="2018-01" db="EMBL/GenBank/DDBJ databases">
        <title>Complete genome sequence of Staphylococcus Scheliferi isolated from human.</title>
        <authorList>
            <person name="Abouelkhair M.A."/>
            <person name="Bemis D.A."/>
            <person name="Kania S.A."/>
        </authorList>
    </citation>
    <scope>NUCLEOTIDE SEQUENCE [LARGE SCALE GENOMIC DNA]</scope>
    <source>
        <strain evidence="2 5">ATCC 43808</strain>
    </source>
</reference>
<keyword evidence="5" id="KW-1185">Reference proteome</keyword>
<dbReference type="InterPro" id="IPR032561">
    <property type="entry name" value="DUF4930"/>
</dbReference>
<accession>A0A7Z7VX50</accession>
<evidence type="ECO:0000313" key="1">
    <source>
        <dbReference type="EMBL" id="CAD7359546.1"/>
    </source>
</evidence>
<dbReference type="AlphaFoldDB" id="A0A7Z7VX50"/>
<evidence type="ECO:0000313" key="5">
    <source>
        <dbReference type="Proteomes" id="UP000572988"/>
    </source>
</evidence>
<dbReference type="EMBL" id="LR962863">
    <property type="protein sequence ID" value="CAD7359546.1"/>
    <property type="molecule type" value="Genomic_DNA"/>
</dbReference>
<reference evidence="3" key="2">
    <citation type="submission" date="2018-06" db="EMBL/GenBank/DDBJ databases">
        <authorList>
            <consortium name="Pathogen Informatics"/>
            <person name="Doyle S."/>
        </authorList>
    </citation>
    <scope>NUCLEOTIDE SEQUENCE [LARGE SCALE GENOMIC DNA]</scope>
    <source>
        <strain evidence="3">NCTC12218</strain>
    </source>
</reference>
<dbReference type="EMBL" id="POVK01000071">
    <property type="protein sequence ID" value="NHA35138.1"/>
    <property type="molecule type" value="Genomic_DNA"/>
</dbReference>
<name>A0A7Z7VX50_STASC</name>
<evidence type="ECO:0000313" key="2">
    <source>
        <dbReference type="EMBL" id="NHA35138.1"/>
    </source>
</evidence>
<protein>
    <submittedName>
        <fullName evidence="2">DUF4930 domain-containing protein</fullName>
    </submittedName>
</protein>
<dbReference type="EMBL" id="UHEF01000001">
    <property type="protein sequence ID" value="SUM88557.1"/>
    <property type="molecule type" value="Genomic_DNA"/>
</dbReference>
<sequence length="158" mass="19171">MRIFKSLFKLFMVVFLFLALVFTALKYFPQIKNEPWNPMKDKEVYQAVDNEGYEIPVNGRKYVQQENDMFRNVPKSQMRNVFNWVDKYEFMQVNDMSRLGYDKEYLIAERDSQFILYRFGEKNMRIYTTEHDLYDDLNQLGHPISLQPLEAYQQDEDD</sequence>
<dbReference type="GeneID" id="93789902"/>
<evidence type="ECO:0000313" key="4">
    <source>
        <dbReference type="Proteomes" id="UP000264146"/>
    </source>
</evidence>
<gene>
    <name evidence="2" type="ORF">C1O36_11830</name>
    <name evidence="3" type="ORF">NCTC12218_01199</name>
</gene>
<organism evidence="3">
    <name type="scientific">Staphylococcus schleiferi</name>
    <dbReference type="NCBI Taxonomy" id="1295"/>
    <lineage>
        <taxon>Bacteria</taxon>
        <taxon>Bacillati</taxon>
        <taxon>Bacillota</taxon>
        <taxon>Bacilli</taxon>
        <taxon>Bacillales</taxon>
        <taxon>Staphylococcaceae</taxon>
        <taxon>Staphylococcus</taxon>
    </lineage>
</organism>
<dbReference type="Pfam" id="PF16284">
    <property type="entry name" value="DUF4930"/>
    <property type="match status" value="1"/>
</dbReference>